<dbReference type="GO" id="GO:0035556">
    <property type="term" value="P:intracellular signal transduction"/>
    <property type="evidence" value="ECO:0007669"/>
    <property type="project" value="TreeGrafter"/>
</dbReference>
<feature type="compositionally biased region" description="Pro residues" evidence="10">
    <location>
        <begin position="254"/>
        <end position="263"/>
    </location>
</feature>
<evidence type="ECO:0000256" key="3">
    <source>
        <dbReference type="ARBA" id="ARBA00022679"/>
    </source>
</evidence>
<keyword evidence="6 9" id="KW-0067">ATP-binding</keyword>
<evidence type="ECO:0000256" key="2">
    <source>
        <dbReference type="ARBA" id="ARBA00022527"/>
    </source>
</evidence>
<feature type="compositionally biased region" description="Basic and acidic residues" evidence="10">
    <location>
        <begin position="850"/>
        <end position="872"/>
    </location>
</feature>
<evidence type="ECO:0000256" key="7">
    <source>
        <dbReference type="ARBA" id="ARBA00047899"/>
    </source>
</evidence>
<dbReference type="InterPro" id="IPR050236">
    <property type="entry name" value="Ser_Thr_kinase_AGC"/>
</dbReference>
<evidence type="ECO:0000256" key="5">
    <source>
        <dbReference type="ARBA" id="ARBA00022777"/>
    </source>
</evidence>
<dbReference type="InterPro" id="IPR008271">
    <property type="entry name" value="Ser/Thr_kinase_AS"/>
</dbReference>
<dbReference type="RefSeq" id="XP_014184208.1">
    <property type="nucleotide sequence ID" value="XM_014328733.1"/>
</dbReference>
<feature type="region of interest" description="Disordered" evidence="10">
    <location>
        <begin position="826"/>
        <end position="879"/>
    </location>
</feature>
<evidence type="ECO:0000313" key="13">
    <source>
        <dbReference type="Proteomes" id="UP000002748"/>
    </source>
</evidence>
<feature type="binding site" evidence="9">
    <location>
        <position position="416"/>
    </location>
    <ligand>
        <name>ATP</name>
        <dbReference type="ChEBI" id="CHEBI:30616"/>
    </ligand>
</feature>
<dbReference type="HOGENOM" id="CLU_010437_0_0_1"/>
<evidence type="ECO:0000256" key="9">
    <source>
        <dbReference type="PROSITE-ProRule" id="PRU10141"/>
    </source>
</evidence>
<evidence type="ECO:0000256" key="10">
    <source>
        <dbReference type="SAM" id="MobiDB-lite"/>
    </source>
</evidence>
<feature type="region of interest" description="Disordered" evidence="10">
    <location>
        <begin position="189"/>
        <end position="232"/>
    </location>
</feature>
<keyword evidence="4 9" id="KW-0547">Nucleotide-binding</keyword>
<feature type="compositionally biased region" description="Low complexity" evidence="10">
    <location>
        <begin position="836"/>
        <end position="849"/>
    </location>
</feature>
<feature type="domain" description="Protein kinase" evidence="11">
    <location>
        <begin position="387"/>
        <end position="705"/>
    </location>
</feature>
<dbReference type="Gene3D" id="1.10.510.10">
    <property type="entry name" value="Transferase(Phosphotransferase) domain 1"/>
    <property type="match status" value="1"/>
</dbReference>
<keyword evidence="2" id="KW-0723">Serine/threonine-protein kinase</keyword>
<evidence type="ECO:0000256" key="8">
    <source>
        <dbReference type="ARBA" id="ARBA00048679"/>
    </source>
</evidence>
<feature type="region of interest" description="Disordered" evidence="10">
    <location>
        <begin position="1"/>
        <end position="94"/>
    </location>
</feature>
<dbReference type="KEGG" id="tasa:A1Q1_05258"/>
<evidence type="ECO:0000256" key="4">
    <source>
        <dbReference type="ARBA" id="ARBA00022741"/>
    </source>
</evidence>
<comment type="catalytic activity">
    <reaction evidence="8">
        <text>L-seryl-[protein] + ATP = O-phospho-L-seryl-[protein] + ADP + H(+)</text>
        <dbReference type="Rhea" id="RHEA:17989"/>
        <dbReference type="Rhea" id="RHEA-COMP:9863"/>
        <dbReference type="Rhea" id="RHEA-COMP:11604"/>
        <dbReference type="ChEBI" id="CHEBI:15378"/>
        <dbReference type="ChEBI" id="CHEBI:29999"/>
        <dbReference type="ChEBI" id="CHEBI:30616"/>
        <dbReference type="ChEBI" id="CHEBI:83421"/>
        <dbReference type="ChEBI" id="CHEBI:456216"/>
        <dbReference type="EC" id="2.7.11.1"/>
    </reaction>
</comment>
<dbReference type="GO" id="GO:0004674">
    <property type="term" value="F:protein serine/threonine kinase activity"/>
    <property type="evidence" value="ECO:0007669"/>
    <property type="project" value="UniProtKB-KW"/>
</dbReference>
<dbReference type="Gene3D" id="3.30.200.20">
    <property type="entry name" value="Phosphorylase Kinase, domain 1"/>
    <property type="match status" value="1"/>
</dbReference>
<dbReference type="GeneID" id="25988770"/>
<evidence type="ECO:0000256" key="1">
    <source>
        <dbReference type="ARBA" id="ARBA00012513"/>
    </source>
</evidence>
<evidence type="ECO:0000256" key="6">
    <source>
        <dbReference type="ARBA" id="ARBA00022840"/>
    </source>
</evidence>
<keyword evidence="3" id="KW-0808">Transferase</keyword>
<dbReference type="PROSITE" id="PS00107">
    <property type="entry name" value="PROTEIN_KINASE_ATP"/>
    <property type="match status" value="1"/>
</dbReference>
<comment type="catalytic activity">
    <reaction evidence="7">
        <text>L-threonyl-[protein] + ATP = O-phospho-L-threonyl-[protein] + ADP + H(+)</text>
        <dbReference type="Rhea" id="RHEA:46608"/>
        <dbReference type="Rhea" id="RHEA-COMP:11060"/>
        <dbReference type="Rhea" id="RHEA-COMP:11605"/>
        <dbReference type="ChEBI" id="CHEBI:15378"/>
        <dbReference type="ChEBI" id="CHEBI:30013"/>
        <dbReference type="ChEBI" id="CHEBI:30616"/>
        <dbReference type="ChEBI" id="CHEBI:61977"/>
        <dbReference type="ChEBI" id="CHEBI:456216"/>
        <dbReference type="EC" id="2.7.11.1"/>
    </reaction>
</comment>
<dbReference type="PROSITE" id="PS00108">
    <property type="entry name" value="PROTEIN_KINASE_ST"/>
    <property type="match status" value="1"/>
</dbReference>
<dbReference type="InterPro" id="IPR000719">
    <property type="entry name" value="Prot_kinase_dom"/>
</dbReference>
<organism evidence="12 13">
    <name type="scientific">Trichosporon asahii var. asahii (strain ATCC 90039 / CBS 2479 / JCM 2466 / KCTC 7840 / NBRC 103889/ NCYC 2677 / UAMH 7654)</name>
    <name type="common">Yeast</name>
    <dbReference type="NCBI Taxonomy" id="1186058"/>
    <lineage>
        <taxon>Eukaryota</taxon>
        <taxon>Fungi</taxon>
        <taxon>Dikarya</taxon>
        <taxon>Basidiomycota</taxon>
        <taxon>Agaricomycotina</taxon>
        <taxon>Tremellomycetes</taxon>
        <taxon>Trichosporonales</taxon>
        <taxon>Trichosporonaceae</taxon>
        <taxon>Trichosporon</taxon>
    </lineage>
</organism>
<feature type="compositionally biased region" description="Low complexity" evidence="10">
    <location>
        <begin position="74"/>
        <end position="90"/>
    </location>
</feature>
<dbReference type="EC" id="2.7.11.1" evidence="1"/>
<gene>
    <name evidence="12" type="ORF">A1Q1_05258</name>
</gene>
<dbReference type="SMART" id="SM00220">
    <property type="entry name" value="S_TKc"/>
    <property type="match status" value="1"/>
</dbReference>
<protein>
    <recommendedName>
        <fullName evidence="1">non-specific serine/threonine protein kinase</fullName>
        <ecNumber evidence="1">2.7.11.1</ecNumber>
    </recommendedName>
</protein>
<dbReference type="GO" id="GO:0005524">
    <property type="term" value="F:ATP binding"/>
    <property type="evidence" value="ECO:0007669"/>
    <property type="project" value="UniProtKB-UniRule"/>
</dbReference>
<sequence>MAARLRHAGQTDRSREEGDSQAGAGAGGRGQSEPAGRVSPTAFTSALESVKRLEPGSPYVRVRSHSLAPHSRPRPISQSSPQSNRNSAPPTSAWWTPGLHALTADDSMLRIAETTKIRPQVDSSHLLTPPPSSAPLPSGTVSAPVTPTKTDLRSFGAGGGFVPGTGGYAARDALGAAAKEGGGAGPCPVHGYSVGRRPRQSLPALPPLSSRVGPGPKGAMSPMSPLSPTPGANMQQLQAQQMLGLRVDLAPMRPHSPIPPTSPTTPTMPTKPVTPTTPTGRAYALNEAPDSPASVSTAATGERRPRVLNQMPIERGSVSYTDNTATTAAPRPMLRPSLETLERAAAYVLHMEQYYESLTNGVWALGVGGAEGGLRRERNHNVDIKSFQLGRVIGQGAFGVVRIATERAKNRIVAIKQLRKSDLLKMGQEGHVRAEKDVLAAASSYESTWIPRLFYTFQDHDHLFLVLEFMGGGDLLSLLINRGRLPEAMVKFYAAEMVLALHQCHALGYIHRDVKPDNFLFNKEGHLRIADFGLATDLHWSHDSSYYETQRRQMLKRFDYPVGRAAFGNRRRSRQQLGIGPQAISDANRRFQRRRRQLAYTICGTNSYMAPEVIMGTGYGFGADWWGLGVIVYEAIYGSVPFSGENRHVARQKILDWRSSLVFPREPRVSPLAIDFMRQLMCGAEDRLGYCRKPGQEDDVTGQFWPRILSSVSSLHQCAAALQWRVGRESTPFTAAEEMFLKKKARHIHNDLRALSVRISSLNSSFDGNPADRKPPLRPVTPAHINVLEEEHFSDEPEPLPYDIASSSEGGDHKFQPHARAYAELVGDNSDRTDTTETAATESSQWTTTDDIHDLTNEKKQLRHSKPVESLRAHVKQWP</sequence>
<proteinExistence type="predicted"/>
<dbReference type="OrthoDB" id="3638488at2759"/>
<name>J8TZW7_TRIAS</name>
<dbReference type="InterPro" id="IPR017441">
    <property type="entry name" value="Protein_kinase_ATP_BS"/>
</dbReference>
<dbReference type="AlphaFoldDB" id="J8TZW7"/>
<accession>J8TZW7</accession>
<comment type="caution">
    <text evidence="12">The sequence shown here is derived from an EMBL/GenBank/DDBJ whole genome shotgun (WGS) entry which is preliminary data.</text>
</comment>
<dbReference type="SUPFAM" id="SSF56112">
    <property type="entry name" value="Protein kinase-like (PK-like)"/>
    <property type="match status" value="1"/>
</dbReference>
<dbReference type="PANTHER" id="PTHR24356:SF400">
    <property type="entry name" value="SERINE_THREONINE-PROTEIN KINASE CBK1"/>
    <property type="match status" value="1"/>
</dbReference>
<feature type="compositionally biased region" description="Low complexity" evidence="10">
    <location>
        <begin position="264"/>
        <end position="276"/>
    </location>
</feature>
<dbReference type="EMBL" id="ALBS01000002">
    <property type="protein sequence ID" value="EJT53295.1"/>
    <property type="molecule type" value="Genomic_DNA"/>
</dbReference>
<feature type="compositionally biased region" description="Basic and acidic residues" evidence="10">
    <location>
        <begin position="9"/>
        <end position="18"/>
    </location>
</feature>
<keyword evidence="5" id="KW-0418">Kinase</keyword>
<dbReference type="InterPro" id="IPR011009">
    <property type="entry name" value="Kinase-like_dom_sf"/>
</dbReference>
<evidence type="ECO:0000313" key="12">
    <source>
        <dbReference type="EMBL" id="EJT53295.1"/>
    </source>
</evidence>
<feature type="region of interest" description="Disordered" evidence="10">
    <location>
        <begin position="250"/>
        <end position="276"/>
    </location>
</feature>
<dbReference type="VEuPathDB" id="FungiDB:A1Q1_05258"/>
<dbReference type="PROSITE" id="PS50011">
    <property type="entry name" value="PROTEIN_KINASE_DOM"/>
    <property type="match status" value="1"/>
</dbReference>
<dbReference type="PANTHER" id="PTHR24356">
    <property type="entry name" value="SERINE/THREONINE-PROTEIN KINASE"/>
    <property type="match status" value="1"/>
</dbReference>
<dbReference type="Proteomes" id="UP000002748">
    <property type="component" value="Unassembled WGS sequence"/>
</dbReference>
<reference evidence="12 13" key="1">
    <citation type="journal article" date="2012" name="Eukaryot. Cell">
        <title>Draft genome sequence of CBS 2479, the standard type strain of Trichosporon asahii.</title>
        <authorList>
            <person name="Yang R.Y."/>
            <person name="Li H.T."/>
            <person name="Zhu H."/>
            <person name="Zhou G.P."/>
            <person name="Wang M."/>
            <person name="Wang L."/>
        </authorList>
    </citation>
    <scope>NUCLEOTIDE SEQUENCE [LARGE SCALE GENOMIC DNA]</scope>
    <source>
        <strain evidence="13">ATCC 90039 / CBS 2479 / JCM 2466 / KCTC 7840 / NCYC 2677 / UAMH 7654</strain>
    </source>
</reference>
<dbReference type="Pfam" id="PF00069">
    <property type="entry name" value="Pkinase"/>
    <property type="match status" value="2"/>
</dbReference>
<feature type="region of interest" description="Disordered" evidence="10">
    <location>
        <begin position="120"/>
        <end position="146"/>
    </location>
</feature>
<evidence type="ECO:0000259" key="11">
    <source>
        <dbReference type="PROSITE" id="PS50011"/>
    </source>
</evidence>